<dbReference type="GO" id="GO:0051258">
    <property type="term" value="P:protein polymerization"/>
    <property type="evidence" value="ECO:0007669"/>
    <property type="project" value="UniProtKB-ARBA"/>
</dbReference>
<evidence type="ECO:0000256" key="3">
    <source>
        <dbReference type="ARBA" id="ARBA00022475"/>
    </source>
</evidence>
<dbReference type="InterPro" id="IPR048351">
    <property type="entry name" value="SOK_DIX"/>
</dbReference>
<evidence type="ECO:0000313" key="11">
    <source>
        <dbReference type="Proteomes" id="UP001058974"/>
    </source>
</evidence>
<comment type="subcellular location">
    <subcellularLocation>
        <location evidence="1">Cell membrane</location>
        <topology evidence="1">Peripheral membrane protein</topology>
        <orientation evidence="1">Cytoplasmic side</orientation>
    </subcellularLocation>
</comment>
<dbReference type="GO" id="GO:0005886">
    <property type="term" value="C:plasma membrane"/>
    <property type="evidence" value="ECO:0007669"/>
    <property type="project" value="UniProtKB-SubCell"/>
</dbReference>
<comment type="caution">
    <text evidence="10">The sequence shown here is derived from an EMBL/GenBank/DDBJ whole genome shotgun (WGS) entry which is preliminary data.</text>
</comment>
<dbReference type="GO" id="GO:0051301">
    <property type="term" value="P:cell division"/>
    <property type="evidence" value="ECO:0007669"/>
    <property type="project" value="UniProtKB-KW"/>
</dbReference>
<sequence length="166" mass="19657">FLSLHSLLDKSKENKKTSMEAKGGGEVRRLHIIYFLSHMGGHAEHPHLIRVLHLARNGVFLRDIKRWLGELRGKDLPESFAWSYKRRYKSGYVWQDLMDDDLITPISDNEYVLKGSQIHTTPFGMYFHIITIILFLLMHIKCLIIFIYIFYLSTLLFITYETWTQH</sequence>
<name>A0A9D5GY99_PEA</name>
<comment type="similarity">
    <text evidence="7">Belongs to the SOSEKI family.</text>
</comment>
<evidence type="ECO:0000256" key="1">
    <source>
        <dbReference type="ARBA" id="ARBA00004413"/>
    </source>
</evidence>
<protein>
    <recommendedName>
        <fullName evidence="9">SOSEKI DIX-like domain-containing protein</fullName>
    </recommendedName>
</protein>
<feature type="non-terminal residue" evidence="10">
    <location>
        <position position="166"/>
    </location>
</feature>
<evidence type="ECO:0000259" key="9">
    <source>
        <dbReference type="Pfam" id="PF06136"/>
    </source>
</evidence>
<feature type="transmembrane region" description="Helical" evidence="8">
    <location>
        <begin position="126"/>
        <end position="151"/>
    </location>
</feature>
<evidence type="ECO:0000256" key="5">
    <source>
        <dbReference type="ARBA" id="ARBA00023136"/>
    </source>
</evidence>
<keyword evidence="8" id="KW-1133">Transmembrane helix</keyword>
<gene>
    <name evidence="10" type="ORF">KIW84_013613</name>
</gene>
<proteinExistence type="inferred from homology"/>
<accession>A0A9D5GY99</accession>
<evidence type="ECO:0000256" key="2">
    <source>
        <dbReference type="ARBA" id="ARBA00022473"/>
    </source>
</evidence>
<dbReference type="AlphaFoldDB" id="A0A9D5GY99"/>
<dbReference type="EMBL" id="JAMSHJ010000001">
    <property type="protein sequence ID" value="KAI5445443.1"/>
    <property type="molecule type" value="Genomic_DNA"/>
</dbReference>
<dbReference type="PANTHER" id="PTHR31083">
    <property type="entry name" value="UPSTREAM OF FLC PROTEIN (DUF966)"/>
    <property type="match status" value="1"/>
</dbReference>
<dbReference type="InterPro" id="IPR010369">
    <property type="entry name" value="SOK"/>
</dbReference>
<feature type="domain" description="SOSEKI DIX-like" evidence="9">
    <location>
        <begin position="31"/>
        <end position="118"/>
    </location>
</feature>
<dbReference type="Proteomes" id="UP001058974">
    <property type="component" value="Chromosome 1"/>
</dbReference>
<keyword evidence="5 8" id="KW-0472">Membrane</keyword>
<evidence type="ECO:0000256" key="7">
    <source>
        <dbReference type="ARBA" id="ARBA00024211"/>
    </source>
</evidence>
<organism evidence="10 11">
    <name type="scientific">Pisum sativum</name>
    <name type="common">Garden pea</name>
    <name type="synonym">Lathyrus oleraceus</name>
    <dbReference type="NCBI Taxonomy" id="3888"/>
    <lineage>
        <taxon>Eukaryota</taxon>
        <taxon>Viridiplantae</taxon>
        <taxon>Streptophyta</taxon>
        <taxon>Embryophyta</taxon>
        <taxon>Tracheophyta</taxon>
        <taxon>Spermatophyta</taxon>
        <taxon>Magnoliopsida</taxon>
        <taxon>eudicotyledons</taxon>
        <taxon>Gunneridae</taxon>
        <taxon>Pentapetalae</taxon>
        <taxon>rosids</taxon>
        <taxon>fabids</taxon>
        <taxon>Fabales</taxon>
        <taxon>Fabaceae</taxon>
        <taxon>Papilionoideae</taxon>
        <taxon>50 kb inversion clade</taxon>
        <taxon>NPAAA clade</taxon>
        <taxon>Hologalegina</taxon>
        <taxon>IRL clade</taxon>
        <taxon>Fabeae</taxon>
        <taxon>Lathyrus</taxon>
    </lineage>
</organism>
<dbReference type="Gramene" id="Psat01G0361300-T4">
    <property type="protein sequence ID" value="KAI5445443.1"/>
    <property type="gene ID" value="KIW84_013613"/>
</dbReference>
<keyword evidence="6" id="KW-0131">Cell cycle</keyword>
<evidence type="ECO:0000313" key="10">
    <source>
        <dbReference type="EMBL" id="KAI5445443.1"/>
    </source>
</evidence>
<keyword evidence="2" id="KW-0217">Developmental protein</keyword>
<evidence type="ECO:0000256" key="8">
    <source>
        <dbReference type="SAM" id="Phobius"/>
    </source>
</evidence>
<reference evidence="10 11" key="1">
    <citation type="journal article" date="2022" name="Nat. Genet.">
        <title>Improved pea reference genome and pan-genome highlight genomic features and evolutionary characteristics.</title>
        <authorList>
            <person name="Yang T."/>
            <person name="Liu R."/>
            <person name="Luo Y."/>
            <person name="Hu S."/>
            <person name="Wang D."/>
            <person name="Wang C."/>
            <person name="Pandey M.K."/>
            <person name="Ge S."/>
            <person name="Xu Q."/>
            <person name="Li N."/>
            <person name="Li G."/>
            <person name="Huang Y."/>
            <person name="Saxena R.K."/>
            <person name="Ji Y."/>
            <person name="Li M."/>
            <person name="Yan X."/>
            <person name="He Y."/>
            <person name="Liu Y."/>
            <person name="Wang X."/>
            <person name="Xiang C."/>
            <person name="Varshney R.K."/>
            <person name="Ding H."/>
            <person name="Gao S."/>
            <person name="Zong X."/>
        </authorList>
    </citation>
    <scope>NUCLEOTIDE SEQUENCE [LARGE SCALE GENOMIC DNA]</scope>
    <source>
        <strain evidence="10 11">cv. Zhongwan 6</strain>
    </source>
</reference>
<evidence type="ECO:0000256" key="4">
    <source>
        <dbReference type="ARBA" id="ARBA00022618"/>
    </source>
</evidence>
<keyword evidence="11" id="KW-1185">Reference proteome</keyword>
<keyword evidence="8" id="KW-0812">Transmembrane</keyword>
<keyword evidence="4" id="KW-0132">Cell division</keyword>
<dbReference type="Pfam" id="PF06136">
    <property type="entry name" value="SOK"/>
    <property type="match status" value="1"/>
</dbReference>
<keyword evidence="3" id="KW-1003">Cell membrane</keyword>
<evidence type="ECO:0000256" key="6">
    <source>
        <dbReference type="ARBA" id="ARBA00023306"/>
    </source>
</evidence>
<dbReference type="PANTHER" id="PTHR31083:SF5">
    <property type="entry name" value="PROTEIN SOSEKI 1"/>
    <property type="match status" value="1"/>
</dbReference>